<dbReference type="AlphaFoldDB" id="A0A5J9TBW8"/>
<evidence type="ECO:0008006" key="6">
    <source>
        <dbReference type="Google" id="ProtNLM"/>
    </source>
</evidence>
<feature type="transmembrane region" description="Helical" evidence="3">
    <location>
        <begin position="55"/>
        <end position="72"/>
    </location>
</feature>
<evidence type="ECO:0000256" key="3">
    <source>
        <dbReference type="SAM" id="Phobius"/>
    </source>
</evidence>
<keyword evidence="3" id="KW-0812">Transmembrane</keyword>
<feature type="transmembrane region" description="Helical" evidence="3">
    <location>
        <begin position="12"/>
        <end position="35"/>
    </location>
</feature>
<protein>
    <recommendedName>
        <fullName evidence="6">Late embryogenesis abundant protein LEA-2 subgroup domain-containing protein</fullName>
    </recommendedName>
</protein>
<comment type="subcellular location">
    <subcellularLocation>
        <location evidence="1">Membrane</location>
    </subcellularLocation>
</comment>
<evidence type="ECO:0000313" key="5">
    <source>
        <dbReference type="Proteomes" id="UP000324897"/>
    </source>
</evidence>
<dbReference type="Proteomes" id="UP000324897">
    <property type="component" value="Chromosome 3"/>
</dbReference>
<evidence type="ECO:0000256" key="2">
    <source>
        <dbReference type="ARBA" id="ARBA00023136"/>
    </source>
</evidence>
<dbReference type="InterPro" id="IPR044839">
    <property type="entry name" value="NDR1-like"/>
</dbReference>
<reference evidence="4 5" key="1">
    <citation type="journal article" date="2019" name="Sci. Rep.">
        <title>A high-quality genome of Eragrostis curvula grass provides insights into Poaceae evolution and supports new strategies to enhance forage quality.</title>
        <authorList>
            <person name="Carballo J."/>
            <person name="Santos B.A.C.M."/>
            <person name="Zappacosta D."/>
            <person name="Garbus I."/>
            <person name="Selva J.P."/>
            <person name="Gallo C.A."/>
            <person name="Diaz A."/>
            <person name="Albertini E."/>
            <person name="Caccamo M."/>
            <person name="Echenique V."/>
        </authorList>
    </citation>
    <scope>NUCLEOTIDE SEQUENCE [LARGE SCALE GENOMIC DNA]</scope>
    <source>
        <strain evidence="5">cv. Victoria</strain>
        <tissue evidence="4">Leaf</tissue>
    </source>
</reference>
<dbReference type="OrthoDB" id="695356at2759"/>
<evidence type="ECO:0000256" key="1">
    <source>
        <dbReference type="ARBA" id="ARBA00004370"/>
    </source>
</evidence>
<sequence>MDNDDARIQPWGLLLSLLLLAGLVLVMAFAIVFPVQVTVDEASLHHFALAAPGNGTPAFTLAYNVSLVVAVHNKNWAMRVRRTAPLDAELRFAGRPFVRVRLAGVADSDRIRPLKTAVYRVATADGNTPPVALGRHAAAELARERAAGAFVLELVVTGELKYQAHPHARSLKVSCPLKLLLSTAPAPAAFAGVQCTPTQA</sequence>
<keyword evidence="2 3" id="KW-0472">Membrane</keyword>
<gene>
    <name evidence="4" type="ORF">EJB05_42289</name>
</gene>
<dbReference type="PANTHER" id="PTHR31415">
    <property type="entry name" value="OS05G0367900 PROTEIN"/>
    <property type="match status" value="1"/>
</dbReference>
<dbReference type="GO" id="GO:0005886">
    <property type="term" value="C:plasma membrane"/>
    <property type="evidence" value="ECO:0007669"/>
    <property type="project" value="TreeGrafter"/>
</dbReference>
<dbReference type="PANTHER" id="PTHR31415:SF67">
    <property type="entry name" value="OS04G0114300 PROTEIN"/>
    <property type="match status" value="1"/>
</dbReference>
<dbReference type="EMBL" id="RWGY01000039">
    <property type="protein sequence ID" value="TVU08866.1"/>
    <property type="molecule type" value="Genomic_DNA"/>
</dbReference>
<dbReference type="GO" id="GO:0009506">
    <property type="term" value="C:plasmodesma"/>
    <property type="evidence" value="ECO:0007669"/>
    <property type="project" value="TreeGrafter"/>
</dbReference>
<comment type="caution">
    <text evidence="4">The sequence shown here is derived from an EMBL/GenBank/DDBJ whole genome shotgun (WGS) entry which is preliminary data.</text>
</comment>
<dbReference type="GO" id="GO:0098542">
    <property type="term" value="P:defense response to other organism"/>
    <property type="evidence" value="ECO:0007669"/>
    <property type="project" value="InterPro"/>
</dbReference>
<keyword evidence="3" id="KW-1133">Transmembrane helix</keyword>
<organism evidence="4 5">
    <name type="scientific">Eragrostis curvula</name>
    <name type="common">weeping love grass</name>
    <dbReference type="NCBI Taxonomy" id="38414"/>
    <lineage>
        <taxon>Eukaryota</taxon>
        <taxon>Viridiplantae</taxon>
        <taxon>Streptophyta</taxon>
        <taxon>Embryophyta</taxon>
        <taxon>Tracheophyta</taxon>
        <taxon>Spermatophyta</taxon>
        <taxon>Magnoliopsida</taxon>
        <taxon>Liliopsida</taxon>
        <taxon>Poales</taxon>
        <taxon>Poaceae</taxon>
        <taxon>PACMAD clade</taxon>
        <taxon>Chloridoideae</taxon>
        <taxon>Eragrostideae</taxon>
        <taxon>Eragrostidinae</taxon>
        <taxon>Eragrostis</taxon>
    </lineage>
</organism>
<accession>A0A5J9TBW8</accession>
<name>A0A5J9TBW8_9POAL</name>
<feature type="non-terminal residue" evidence="4">
    <location>
        <position position="1"/>
    </location>
</feature>
<dbReference type="Gramene" id="TVU08866">
    <property type="protein sequence ID" value="TVU08866"/>
    <property type="gene ID" value="EJB05_42289"/>
</dbReference>
<proteinExistence type="predicted"/>
<evidence type="ECO:0000313" key="4">
    <source>
        <dbReference type="EMBL" id="TVU08866.1"/>
    </source>
</evidence>
<keyword evidence="5" id="KW-1185">Reference proteome</keyword>